<evidence type="ECO:0000256" key="1">
    <source>
        <dbReference type="ARBA" id="ARBA00010996"/>
    </source>
</evidence>
<evidence type="ECO:0000259" key="3">
    <source>
        <dbReference type="PROSITE" id="PS51352"/>
    </source>
</evidence>
<dbReference type="InterPro" id="IPR003782">
    <property type="entry name" value="SCO1/SenC"/>
</dbReference>
<dbReference type="Proteomes" id="UP001501725">
    <property type="component" value="Unassembled WGS sequence"/>
</dbReference>
<dbReference type="PANTHER" id="PTHR12151">
    <property type="entry name" value="ELECTRON TRANSPORT PROTIN SCO1/SENC FAMILY MEMBER"/>
    <property type="match status" value="1"/>
</dbReference>
<comment type="similarity">
    <text evidence="1">Belongs to the SCO1/2 family.</text>
</comment>
<evidence type="ECO:0000256" key="2">
    <source>
        <dbReference type="ARBA" id="ARBA00023008"/>
    </source>
</evidence>
<comment type="caution">
    <text evidence="4">The sequence shown here is derived from an EMBL/GenBank/DDBJ whole genome shotgun (WGS) entry which is preliminary data.</text>
</comment>
<dbReference type="SUPFAM" id="SSF52833">
    <property type="entry name" value="Thioredoxin-like"/>
    <property type="match status" value="1"/>
</dbReference>
<keyword evidence="2" id="KW-0186">Copper</keyword>
<gene>
    <name evidence="4" type="ORF">GCM10023184_24200</name>
</gene>
<dbReference type="PANTHER" id="PTHR12151:SF25">
    <property type="entry name" value="LINALOOL DEHYDRATASE_ISOMERASE DOMAIN-CONTAINING PROTEIN"/>
    <property type="match status" value="1"/>
</dbReference>
<accession>A0ABP8GYU0</accession>
<dbReference type="InterPro" id="IPR013766">
    <property type="entry name" value="Thioredoxin_domain"/>
</dbReference>
<evidence type="ECO:0000313" key="4">
    <source>
        <dbReference type="EMBL" id="GAA4331970.1"/>
    </source>
</evidence>
<dbReference type="RefSeq" id="WP_345255990.1">
    <property type="nucleotide sequence ID" value="NZ_BAABGY010000007.1"/>
</dbReference>
<keyword evidence="5" id="KW-1185">Reference proteome</keyword>
<organism evidence="4 5">
    <name type="scientific">Flaviaesturariibacter amylovorans</name>
    <dbReference type="NCBI Taxonomy" id="1084520"/>
    <lineage>
        <taxon>Bacteria</taxon>
        <taxon>Pseudomonadati</taxon>
        <taxon>Bacteroidota</taxon>
        <taxon>Chitinophagia</taxon>
        <taxon>Chitinophagales</taxon>
        <taxon>Chitinophagaceae</taxon>
        <taxon>Flaviaestuariibacter</taxon>
    </lineage>
</organism>
<dbReference type="Pfam" id="PF02630">
    <property type="entry name" value="SCO1-SenC"/>
    <property type="match status" value="1"/>
</dbReference>
<dbReference type="Gene3D" id="3.40.30.10">
    <property type="entry name" value="Glutaredoxin"/>
    <property type="match status" value="1"/>
</dbReference>
<dbReference type="InterPro" id="IPR036249">
    <property type="entry name" value="Thioredoxin-like_sf"/>
</dbReference>
<name>A0ABP8GYU0_9BACT</name>
<proteinExistence type="inferred from homology"/>
<protein>
    <recommendedName>
        <fullName evidence="3">Thioredoxin domain-containing protein</fullName>
    </recommendedName>
</protein>
<dbReference type="CDD" id="cd02968">
    <property type="entry name" value="SCO"/>
    <property type="match status" value="1"/>
</dbReference>
<evidence type="ECO:0000313" key="5">
    <source>
        <dbReference type="Proteomes" id="UP001501725"/>
    </source>
</evidence>
<sequence>MSRSSTWLFTLLVLLIPFSVYGVVKWYESRYQRLPVLAPADARVAAFTLQNQQGARVSGASWKGRIVVANFFFTSCPVVCPKMMYGMQRVQTYGKAEGLQLASFTVDPERDSAATLAGYAERRNIRGAQWDLLTGDKKTIYSLARHAFRLTVAEGDGGPTDFIHSEQLVLIDRSGRIRGYYTGTEESEVNQLLRDLERLAAE</sequence>
<feature type="domain" description="Thioredoxin" evidence="3">
    <location>
        <begin position="38"/>
        <end position="201"/>
    </location>
</feature>
<reference evidence="5" key="1">
    <citation type="journal article" date="2019" name="Int. J. Syst. Evol. Microbiol.">
        <title>The Global Catalogue of Microorganisms (GCM) 10K type strain sequencing project: providing services to taxonomists for standard genome sequencing and annotation.</title>
        <authorList>
            <consortium name="The Broad Institute Genomics Platform"/>
            <consortium name="The Broad Institute Genome Sequencing Center for Infectious Disease"/>
            <person name="Wu L."/>
            <person name="Ma J."/>
        </authorList>
    </citation>
    <scope>NUCLEOTIDE SEQUENCE [LARGE SCALE GENOMIC DNA]</scope>
    <source>
        <strain evidence="5">JCM 17919</strain>
    </source>
</reference>
<dbReference type="PROSITE" id="PS51352">
    <property type="entry name" value="THIOREDOXIN_2"/>
    <property type="match status" value="1"/>
</dbReference>
<dbReference type="EMBL" id="BAABGY010000007">
    <property type="protein sequence ID" value="GAA4331970.1"/>
    <property type="molecule type" value="Genomic_DNA"/>
</dbReference>